<comment type="caution">
    <text evidence="2">The sequence shown here is derived from an EMBL/GenBank/DDBJ whole genome shotgun (WGS) entry which is preliminary data.</text>
</comment>
<evidence type="ECO:0000313" key="3">
    <source>
        <dbReference type="Proteomes" id="UP000190648"/>
    </source>
</evidence>
<dbReference type="InterPro" id="IPR002710">
    <property type="entry name" value="Dilute_dom"/>
</dbReference>
<dbReference type="AlphaFoldDB" id="A0A1V4KXP2"/>
<protein>
    <recommendedName>
        <fullName evidence="1">Dilute domain-containing protein</fullName>
    </recommendedName>
</protein>
<dbReference type="SMART" id="SM01132">
    <property type="entry name" value="DIL"/>
    <property type="match status" value="1"/>
</dbReference>
<gene>
    <name evidence="2" type="ORF">AV530_006884</name>
</gene>
<dbReference type="STRING" id="372326.A0A1V4KXP2"/>
<accession>A0A1V4KXP2</accession>
<keyword evidence="3" id="KW-1185">Reference proteome</keyword>
<feature type="domain" description="Dilute" evidence="1">
    <location>
        <begin position="27"/>
        <end position="112"/>
    </location>
</feature>
<dbReference type="GO" id="GO:0051020">
    <property type="term" value="F:GTPase binding"/>
    <property type="evidence" value="ECO:0007669"/>
    <property type="project" value="TreeGrafter"/>
</dbReference>
<proteinExistence type="predicted"/>
<dbReference type="EMBL" id="LSYS01001436">
    <property type="protein sequence ID" value="OPJ89136.1"/>
    <property type="molecule type" value="Genomic_DNA"/>
</dbReference>
<dbReference type="PANTHER" id="PTHR16027">
    <property type="entry name" value="DILUTE DOMAIN-CONTAINING PROTEIN YPR089W"/>
    <property type="match status" value="1"/>
</dbReference>
<dbReference type="InterPro" id="IPR052072">
    <property type="entry name" value="Vascular_dev_regulator"/>
</dbReference>
<sequence>MAPLCCRKRGVGDTGPGFGVTGGWGAGPFFQWWRGVRIRTNLDLVLEWLTALGLGDIAAEFFRKVSATATLLCTPKSCLAKASWSRLRSEYPALSPAQLHHVLCHYQLGQGTAAPPAWDPPPEERDEATNGDIFESFSEHPPLLLPGRGFRLRPGEPVSERGLLRPLLRLRRLLWDLEQGQPGPDLDPEGTPAGTP</sequence>
<reference evidence="2 3" key="1">
    <citation type="submission" date="2016-02" db="EMBL/GenBank/DDBJ databases">
        <title>Band-tailed pigeon sequencing and assembly.</title>
        <authorList>
            <person name="Soares A.E."/>
            <person name="Novak B.J."/>
            <person name="Rice E.S."/>
            <person name="O'Connell B."/>
            <person name="Chang D."/>
            <person name="Weber S."/>
            <person name="Shapiro B."/>
        </authorList>
    </citation>
    <scope>NUCLEOTIDE SEQUENCE [LARGE SCALE GENOMIC DNA]</scope>
    <source>
        <strain evidence="2">BTP2013</strain>
        <tissue evidence="2">Blood</tissue>
    </source>
</reference>
<name>A0A1V4KXP2_PATFA</name>
<dbReference type="GO" id="GO:0035024">
    <property type="term" value="P:negative regulation of Rho protein signal transduction"/>
    <property type="evidence" value="ECO:0007669"/>
    <property type="project" value="TreeGrafter"/>
</dbReference>
<organism evidence="2 3">
    <name type="scientific">Patagioenas fasciata monilis</name>
    <dbReference type="NCBI Taxonomy" id="372326"/>
    <lineage>
        <taxon>Eukaryota</taxon>
        <taxon>Metazoa</taxon>
        <taxon>Chordata</taxon>
        <taxon>Craniata</taxon>
        <taxon>Vertebrata</taxon>
        <taxon>Euteleostomi</taxon>
        <taxon>Archelosauria</taxon>
        <taxon>Archosauria</taxon>
        <taxon>Dinosauria</taxon>
        <taxon>Saurischia</taxon>
        <taxon>Theropoda</taxon>
        <taxon>Coelurosauria</taxon>
        <taxon>Aves</taxon>
        <taxon>Neognathae</taxon>
        <taxon>Neoaves</taxon>
        <taxon>Columbimorphae</taxon>
        <taxon>Columbiformes</taxon>
        <taxon>Columbidae</taxon>
        <taxon>Patagioenas</taxon>
    </lineage>
</organism>
<dbReference type="OrthoDB" id="3908708at2759"/>
<dbReference type="PANTHER" id="PTHR16027:SF4">
    <property type="entry name" value="RAS-INTERACTING PROTEIN 1"/>
    <property type="match status" value="1"/>
</dbReference>
<evidence type="ECO:0000259" key="1">
    <source>
        <dbReference type="SMART" id="SM01132"/>
    </source>
</evidence>
<dbReference type="GO" id="GO:0005911">
    <property type="term" value="C:cell-cell junction"/>
    <property type="evidence" value="ECO:0007669"/>
    <property type="project" value="TreeGrafter"/>
</dbReference>
<dbReference type="Pfam" id="PF01843">
    <property type="entry name" value="DIL"/>
    <property type="match status" value="1"/>
</dbReference>
<evidence type="ECO:0000313" key="2">
    <source>
        <dbReference type="EMBL" id="OPJ89136.1"/>
    </source>
</evidence>
<dbReference type="Proteomes" id="UP000190648">
    <property type="component" value="Unassembled WGS sequence"/>
</dbReference>
<dbReference type="GO" id="GO:0001525">
    <property type="term" value="P:angiogenesis"/>
    <property type="evidence" value="ECO:0007669"/>
    <property type="project" value="TreeGrafter"/>
</dbReference>